<name>A0A5D2ARG7_GOSDA</name>
<dbReference type="EMBL" id="CM017711">
    <property type="protein sequence ID" value="TYG45782.1"/>
    <property type="molecule type" value="Genomic_DNA"/>
</dbReference>
<keyword evidence="3" id="KW-1185">Reference proteome</keyword>
<evidence type="ECO:0000313" key="3">
    <source>
        <dbReference type="Proteomes" id="UP000323506"/>
    </source>
</evidence>
<keyword evidence="1" id="KW-0472">Membrane</keyword>
<evidence type="ECO:0000256" key="1">
    <source>
        <dbReference type="SAM" id="Phobius"/>
    </source>
</evidence>
<gene>
    <name evidence="2" type="ORF">ES288_D11G202400v1</name>
</gene>
<keyword evidence="1" id="KW-0812">Transmembrane</keyword>
<proteinExistence type="predicted"/>
<feature type="transmembrane region" description="Helical" evidence="1">
    <location>
        <begin position="32"/>
        <end position="50"/>
    </location>
</feature>
<evidence type="ECO:0000313" key="2">
    <source>
        <dbReference type="EMBL" id="TYG45782.1"/>
    </source>
</evidence>
<dbReference type="Proteomes" id="UP000323506">
    <property type="component" value="Chromosome D11"/>
</dbReference>
<protein>
    <submittedName>
        <fullName evidence="2">Uncharacterized protein</fullName>
    </submittedName>
</protein>
<keyword evidence="1" id="KW-1133">Transmembrane helix</keyword>
<dbReference type="AlphaFoldDB" id="A0A5D2ARG7"/>
<accession>A0A5D2ARG7</accession>
<sequence length="51" mass="5795">MQIWDLFGKTTLTEDVLCTPIFLCCKFDKMSILSLVVVFAASSHLYPLLIE</sequence>
<reference evidence="2 3" key="1">
    <citation type="submission" date="2019-06" db="EMBL/GenBank/DDBJ databases">
        <title>WGS assembly of Gossypium darwinii.</title>
        <authorList>
            <person name="Chen Z.J."/>
            <person name="Sreedasyam A."/>
            <person name="Ando A."/>
            <person name="Song Q."/>
            <person name="De L."/>
            <person name="Hulse-Kemp A."/>
            <person name="Ding M."/>
            <person name="Ye W."/>
            <person name="Kirkbride R."/>
            <person name="Jenkins J."/>
            <person name="Plott C."/>
            <person name="Lovell J."/>
            <person name="Lin Y.-M."/>
            <person name="Vaughn R."/>
            <person name="Liu B."/>
            <person name="Li W."/>
            <person name="Simpson S."/>
            <person name="Scheffler B."/>
            <person name="Saski C."/>
            <person name="Grover C."/>
            <person name="Hu G."/>
            <person name="Conover J."/>
            <person name="Carlson J."/>
            <person name="Shu S."/>
            <person name="Boston L."/>
            <person name="Williams M."/>
            <person name="Peterson D."/>
            <person name="Mcgee K."/>
            <person name="Jones D."/>
            <person name="Wendel J."/>
            <person name="Stelly D."/>
            <person name="Grimwood J."/>
            <person name="Schmutz J."/>
        </authorList>
    </citation>
    <scope>NUCLEOTIDE SEQUENCE [LARGE SCALE GENOMIC DNA]</scope>
    <source>
        <strain evidence="2">1808015.09</strain>
    </source>
</reference>
<organism evidence="2 3">
    <name type="scientific">Gossypium darwinii</name>
    <name type="common">Darwin's cotton</name>
    <name type="synonym">Gossypium barbadense var. darwinii</name>
    <dbReference type="NCBI Taxonomy" id="34276"/>
    <lineage>
        <taxon>Eukaryota</taxon>
        <taxon>Viridiplantae</taxon>
        <taxon>Streptophyta</taxon>
        <taxon>Embryophyta</taxon>
        <taxon>Tracheophyta</taxon>
        <taxon>Spermatophyta</taxon>
        <taxon>Magnoliopsida</taxon>
        <taxon>eudicotyledons</taxon>
        <taxon>Gunneridae</taxon>
        <taxon>Pentapetalae</taxon>
        <taxon>rosids</taxon>
        <taxon>malvids</taxon>
        <taxon>Malvales</taxon>
        <taxon>Malvaceae</taxon>
        <taxon>Malvoideae</taxon>
        <taxon>Gossypium</taxon>
    </lineage>
</organism>